<protein>
    <submittedName>
        <fullName evidence="7">Radical SAM family protein</fullName>
    </submittedName>
</protein>
<feature type="domain" description="Radical SAM core" evidence="6">
    <location>
        <begin position="1"/>
        <end position="233"/>
    </location>
</feature>
<dbReference type="EMBL" id="RJVA01000011">
    <property type="protein sequence ID" value="ROQ93351.1"/>
    <property type="molecule type" value="Genomic_DNA"/>
</dbReference>
<keyword evidence="3" id="KW-0479">Metal-binding</keyword>
<evidence type="ECO:0000313" key="8">
    <source>
        <dbReference type="Proteomes" id="UP000276223"/>
    </source>
</evidence>
<evidence type="ECO:0000256" key="4">
    <source>
        <dbReference type="ARBA" id="ARBA00023004"/>
    </source>
</evidence>
<keyword evidence="5" id="KW-0411">Iron-sulfur</keyword>
<dbReference type="SUPFAM" id="SSF102114">
    <property type="entry name" value="Radical SAM enzymes"/>
    <property type="match status" value="1"/>
</dbReference>
<evidence type="ECO:0000259" key="6">
    <source>
        <dbReference type="PROSITE" id="PS51918"/>
    </source>
</evidence>
<evidence type="ECO:0000313" key="7">
    <source>
        <dbReference type="EMBL" id="ROQ93351.1"/>
    </source>
</evidence>
<gene>
    <name evidence="7" type="ORF">EDC27_1366</name>
</gene>
<dbReference type="InterPro" id="IPR058240">
    <property type="entry name" value="rSAM_sf"/>
</dbReference>
<evidence type="ECO:0000256" key="1">
    <source>
        <dbReference type="ARBA" id="ARBA00001966"/>
    </source>
</evidence>
<dbReference type="SMART" id="SM00729">
    <property type="entry name" value="Elp3"/>
    <property type="match status" value="1"/>
</dbReference>
<dbReference type="GO" id="GO:0051536">
    <property type="term" value="F:iron-sulfur cluster binding"/>
    <property type="evidence" value="ECO:0007669"/>
    <property type="project" value="UniProtKB-KW"/>
</dbReference>
<dbReference type="OrthoDB" id="9815044at2"/>
<dbReference type="GO" id="GO:0003824">
    <property type="term" value="F:catalytic activity"/>
    <property type="evidence" value="ECO:0007669"/>
    <property type="project" value="InterPro"/>
</dbReference>
<dbReference type="Gene3D" id="3.80.30.20">
    <property type="entry name" value="tm_1862 like domain"/>
    <property type="match status" value="1"/>
</dbReference>
<dbReference type="SFLD" id="SFLDG01086">
    <property type="entry name" value="elongater_protein-like"/>
    <property type="match status" value="1"/>
</dbReference>
<keyword evidence="8" id="KW-1185">Reference proteome</keyword>
<dbReference type="InterPro" id="IPR051198">
    <property type="entry name" value="BchE-like"/>
</dbReference>
<reference evidence="7 8" key="1">
    <citation type="submission" date="2018-11" db="EMBL/GenBank/DDBJ databases">
        <title>Genomic Encyclopedia of Type Strains, Phase IV (KMG-IV): sequencing the most valuable type-strain genomes for metagenomic binning, comparative biology and taxonomic classification.</title>
        <authorList>
            <person name="Goeker M."/>
        </authorList>
    </citation>
    <scope>NUCLEOTIDE SEQUENCE [LARGE SCALE GENOMIC DNA]</scope>
    <source>
        <strain evidence="7 8">DSM 22027</strain>
    </source>
</reference>
<dbReference type="PANTHER" id="PTHR43409">
    <property type="entry name" value="ANAEROBIC MAGNESIUM-PROTOPORPHYRIN IX MONOMETHYL ESTER CYCLASE-RELATED"/>
    <property type="match status" value="1"/>
</dbReference>
<name>A0A3N1UZR5_9BACT</name>
<dbReference type="AlphaFoldDB" id="A0A3N1UZR5"/>
<dbReference type="CDD" id="cd01335">
    <property type="entry name" value="Radical_SAM"/>
    <property type="match status" value="1"/>
</dbReference>
<dbReference type="InterPro" id="IPR007197">
    <property type="entry name" value="rSAM"/>
</dbReference>
<dbReference type="InterPro" id="IPR032432">
    <property type="entry name" value="Radical_SAM_C"/>
</dbReference>
<organism evidence="7 8">
    <name type="scientific">Desulfosoma caldarium</name>
    <dbReference type="NCBI Taxonomy" id="610254"/>
    <lineage>
        <taxon>Bacteria</taxon>
        <taxon>Pseudomonadati</taxon>
        <taxon>Thermodesulfobacteriota</taxon>
        <taxon>Syntrophobacteria</taxon>
        <taxon>Syntrophobacterales</taxon>
        <taxon>Syntrophobacteraceae</taxon>
        <taxon>Desulfosoma</taxon>
    </lineage>
</organism>
<keyword evidence="2" id="KW-0949">S-adenosyl-L-methionine</keyword>
<dbReference type="SFLD" id="SFLDS00029">
    <property type="entry name" value="Radical_SAM"/>
    <property type="match status" value="1"/>
</dbReference>
<keyword evidence="4" id="KW-0408">Iron</keyword>
<evidence type="ECO:0000256" key="2">
    <source>
        <dbReference type="ARBA" id="ARBA00022691"/>
    </source>
</evidence>
<accession>A0A3N1UZR5</accession>
<dbReference type="Proteomes" id="UP000276223">
    <property type="component" value="Unassembled WGS sequence"/>
</dbReference>
<sequence>MMWIYPVFLPHEGCPFRCVYCDQQAITSVSGSVVWKAAMDQVMEMAQRALGNQQPGEIAFYGGTFTQIPAEALDRLLREAAQWVQRGAFTGIRFSTRPDALGPTVVAKLVPFPVRTVEIGAQSLDDRVLVRCGRGHTVRHVAEAMNRVRAAGWAVGLQLMVGLPGEDRRSFEKTLKQALVLAPDFVRLYPTLVLRGTVLEQWVHRGLYSPLTLDEAVERCARACELFAERGIPVIRIGVQTTETLRRPGFVVAGPNHPSLGYLVRVHLWRRRVDGVMAQGRFKGRSVEIHAPKHRLSELIGPGRSNLTYWKNRWHLGSVQVVGVEGKDDVSVHEP</sequence>
<comment type="caution">
    <text evidence="7">The sequence shown here is derived from an EMBL/GenBank/DDBJ whole genome shotgun (WGS) entry which is preliminary data.</text>
</comment>
<dbReference type="Pfam" id="PF16199">
    <property type="entry name" value="Radical_SAM_C"/>
    <property type="match status" value="1"/>
</dbReference>
<dbReference type="SFLD" id="SFLDG01082">
    <property type="entry name" value="B12-binding_domain_containing"/>
    <property type="match status" value="1"/>
</dbReference>
<dbReference type="GO" id="GO:0046872">
    <property type="term" value="F:metal ion binding"/>
    <property type="evidence" value="ECO:0007669"/>
    <property type="project" value="UniProtKB-KW"/>
</dbReference>
<dbReference type="Pfam" id="PF04055">
    <property type="entry name" value="Radical_SAM"/>
    <property type="match status" value="1"/>
</dbReference>
<dbReference type="InterPro" id="IPR006638">
    <property type="entry name" value="Elp3/MiaA/NifB-like_rSAM"/>
</dbReference>
<comment type="cofactor">
    <cofactor evidence="1">
        <name>[4Fe-4S] cluster</name>
        <dbReference type="ChEBI" id="CHEBI:49883"/>
    </cofactor>
</comment>
<evidence type="ECO:0000256" key="5">
    <source>
        <dbReference type="ARBA" id="ARBA00023014"/>
    </source>
</evidence>
<dbReference type="InterPro" id="IPR023404">
    <property type="entry name" value="rSAM_horseshoe"/>
</dbReference>
<proteinExistence type="predicted"/>
<dbReference type="PROSITE" id="PS51918">
    <property type="entry name" value="RADICAL_SAM"/>
    <property type="match status" value="1"/>
</dbReference>
<evidence type="ECO:0000256" key="3">
    <source>
        <dbReference type="ARBA" id="ARBA00022723"/>
    </source>
</evidence>